<gene>
    <name evidence="1" type="ORF">GCM10010361_32800</name>
</gene>
<dbReference type="EMBL" id="BAAABY010000023">
    <property type="protein sequence ID" value="GAA0466131.1"/>
    <property type="molecule type" value="Genomic_DNA"/>
</dbReference>
<comment type="caution">
    <text evidence="1">The sequence shown here is derived from an EMBL/GenBank/DDBJ whole genome shotgun (WGS) entry which is preliminary data.</text>
</comment>
<sequence length="70" mass="8107">MREHWTLVGVACPDPYRLRAWAEEISLLVPRDEGLADLAERAWEPFQVYVFDPDTGVMYHERVLPTPVVP</sequence>
<name>A0ABN1A2P4_9ACTN</name>
<organism evidence="1 2">
    <name type="scientific">Streptomyces olivaceiscleroticus</name>
    <dbReference type="NCBI Taxonomy" id="68245"/>
    <lineage>
        <taxon>Bacteria</taxon>
        <taxon>Bacillati</taxon>
        <taxon>Actinomycetota</taxon>
        <taxon>Actinomycetes</taxon>
        <taxon>Kitasatosporales</taxon>
        <taxon>Streptomycetaceae</taxon>
        <taxon>Streptomyces</taxon>
    </lineage>
</organism>
<proteinExistence type="predicted"/>
<keyword evidence="2" id="KW-1185">Reference proteome</keyword>
<reference evidence="1 2" key="1">
    <citation type="journal article" date="2019" name="Int. J. Syst. Evol. Microbiol.">
        <title>The Global Catalogue of Microorganisms (GCM) 10K type strain sequencing project: providing services to taxonomists for standard genome sequencing and annotation.</title>
        <authorList>
            <consortium name="The Broad Institute Genomics Platform"/>
            <consortium name="The Broad Institute Genome Sequencing Center for Infectious Disease"/>
            <person name="Wu L."/>
            <person name="Ma J."/>
        </authorList>
    </citation>
    <scope>NUCLEOTIDE SEQUENCE [LARGE SCALE GENOMIC DNA]</scope>
    <source>
        <strain evidence="1 2">JCM 4805</strain>
    </source>
</reference>
<accession>A0ABN1A2P4</accession>
<dbReference type="RefSeq" id="WP_346095649.1">
    <property type="nucleotide sequence ID" value="NZ_BAAABY010000023.1"/>
</dbReference>
<evidence type="ECO:0000313" key="1">
    <source>
        <dbReference type="EMBL" id="GAA0466131.1"/>
    </source>
</evidence>
<protein>
    <recommendedName>
        <fullName evidence="3">Glyoxalase-like domain-containing protein</fullName>
    </recommendedName>
</protein>
<evidence type="ECO:0000313" key="2">
    <source>
        <dbReference type="Proteomes" id="UP001500909"/>
    </source>
</evidence>
<dbReference type="Proteomes" id="UP001500909">
    <property type="component" value="Unassembled WGS sequence"/>
</dbReference>
<evidence type="ECO:0008006" key="3">
    <source>
        <dbReference type="Google" id="ProtNLM"/>
    </source>
</evidence>